<accession>A0A7W8DSS1</accession>
<evidence type="ECO:0000256" key="3">
    <source>
        <dbReference type="ARBA" id="ARBA00022801"/>
    </source>
</evidence>
<feature type="domain" description="Peptidase M24" evidence="4">
    <location>
        <begin position="343"/>
        <end position="526"/>
    </location>
</feature>
<dbReference type="Pfam" id="PF00557">
    <property type="entry name" value="Peptidase_M24"/>
    <property type="match status" value="1"/>
</dbReference>
<dbReference type="SUPFAM" id="SSF55920">
    <property type="entry name" value="Creatinase/aminopeptidase"/>
    <property type="match status" value="1"/>
</dbReference>
<dbReference type="InterPro" id="IPR050422">
    <property type="entry name" value="X-Pro_aminopeptidase_P"/>
</dbReference>
<dbReference type="Gene3D" id="3.40.350.10">
    <property type="entry name" value="Creatinase/prolidase N-terminal domain"/>
    <property type="match status" value="2"/>
</dbReference>
<reference evidence="7 8" key="1">
    <citation type="submission" date="2020-08" db="EMBL/GenBank/DDBJ databases">
        <title>Genomic Encyclopedia of Type Strains, Phase IV (KMG-IV): sequencing the most valuable type-strain genomes for metagenomic binning, comparative biology and taxonomic classification.</title>
        <authorList>
            <person name="Goeker M."/>
        </authorList>
    </citation>
    <scope>NUCLEOTIDE SEQUENCE [LARGE SCALE GENOMIC DNA]</scope>
    <source>
        <strain evidence="7 8">DSM 21319</strain>
    </source>
</reference>
<dbReference type="SUPFAM" id="SSF53092">
    <property type="entry name" value="Creatinase/prolidase N-terminal domain"/>
    <property type="match status" value="1"/>
</dbReference>
<proteinExistence type="inferred from homology"/>
<dbReference type="EMBL" id="JACHIK010000002">
    <property type="protein sequence ID" value="MBB5041209.1"/>
    <property type="molecule type" value="Genomic_DNA"/>
</dbReference>
<sequence length="595" mass="64525">MTTKEKVAALRGWMAAAGLDGLIVPRTDAHQSEVTAPRDDCLRYLTGFSGSAGLALVLSDEALIFVDGRYQVQVRQEVAPALFAVHHLYDDPLDGWLKANARPGWRIGLDTMLVPGSLHDRLAEGCAAAGASLVALDADPFDAVWRDRPPRPLGAIRAMPPEMAGETAGSKRMRIAGSLKGKGADLLVETLPDNIAWLLNVRGSDVPMNPVPHSFLVLEEDGRAEWFVDRRKFGNDLDAYELADVALSPPERFLDRLAETVAGRTAAIDADFAPQAVRARILAAGGRLAPQTSPITLAKAEKTPAELQGYRDCHLEDGIAVADFLAWLSAEAPVRAGTETPLGELEAEARLLAFRSERPGFLEPSFRTISAAGANAAMCHYAASPETNAPLETDAPYLVDSGGQYANGTTDLTRTVMFGVPTAEMRLAYTAVLKGFISLMSARFPAGTHGHQLDAFARRALWDLGLDYDHGTGHGVGHNLLVHEYPHRFARQPNLHGLTPGNIMTIEPGYYREGAFGMRIENQVEVVADAPGFCRFATLTFVPIDLTMTDLDALSPAETAFLDAYHAEVRAKLEAHVRPETRSWLLEETRPVAER</sequence>
<evidence type="ECO:0000259" key="6">
    <source>
        <dbReference type="Pfam" id="PF16188"/>
    </source>
</evidence>
<dbReference type="Pfam" id="PF16189">
    <property type="entry name" value="Creatinase_N_2"/>
    <property type="match status" value="1"/>
</dbReference>
<comment type="caution">
    <text evidence="7">The sequence shown here is derived from an EMBL/GenBank/DDBJ whole genome shotgun (WGS) entry which is preliminary data.</text>
</comment>
<dbReference type="RefSeq" id="WP_184140680.1">
    <property type="nucleotide sequence ID" value="NZ_JACHIK010000002.1"/>
</dbReference>
<dbReference type="InterPro" id="IPR032416">
    <property type="entry name" value="Peptidase_M24_C"/>
</dbReference>
<organism evidence="7 8">
    <name type="scientific">Shinella fusca</name>
    <dbReference type="NCBI Taxonomy" id="544480"/>
    <lineage>
        <taxon>Bacteria</taxon>
        <taxon>Pseudomonadati</taxon>
        <taxon>Pseudomonadota</taxon>
        <taxon>Alphaproteobacteria</taxon>
        <taxon>Hyphomicrobiales</taxon>
        <taxon>Rhizobiaceae</taxon>
        <taxon>Shinella</taxon>
    </lineage>
</organism>
<dbReference type="InterPro" id="IPR033740">
    <property type="entry name" value="Pept_M24B"/>
</dbReference>
<dbReference type="EC" id="3.4.11.9" evidence="7"/>
<comment type="similarity">
    <text evidence="1">Belongs to the peptidase M24B family.</text>
</comment>
<keyword evidence="3 7" id="KW-0378">Hydrolase</keyword>
<dbReference type="Pfam" id="PF01321">
    <property type="entry name" value="Creatinase_N"/>
    <property type="match status" value="1"/>
</dbReference>
<feature type="domain" description="Peptidase M24 C-terminal" evidence="6">
    <location>
        <begin position="532"/>
        <end position="592"/>
    </location>
</feature>
<protein>
    <submittedName>
        <fullName evidence="7">Xaa-Pro aminopeptidase</fullName>
        <ecNumber evidence="7">3.4.11.9</ecNumber>
    </submittedName>
</protein>
<keyword evidence="8" id="KW-1185">Reference proteome</keyword>
<dbReference type="GO" id="GO:0046872">
    <property type="term" value="F:metal ion binding"/>
    <property type="evidence" value="ECO:0007669"/>
    <property type="project" value="UniProtKB-KW"/>
</dbReference>
<name>A0A7W8DSS1_9HYPH</name>
<evidence type="ECO:0000259" key="5">
    <source>
        <dbReference type="Pfam" id="PF01321"/>
    </source>
</evidence>
<evidence type="ECO:0000256" key="1">
    <source>
        <dbReference type="ARBA" id="ARBA00008766"/>
    </source>
</evidence>
<evidence type="ECO:0000256" key="2">
    <source>
        <dbReference type="ARBA" id="ARBA00022723"/>
    </source>
</evidence>
<dbReference type="InterPro" id="IPR000994">
    <property type="entry name" value="Pept_M24"/>
</dbReference>
<gene>
    <name evidence="7" type="ORF">HNQ66_000592</name>
</gene>
<dbReference type="PANTHER" id="PTHR43763:SF6">
    <property type="entry name" value="XAA-PRO AMINOPEPTIDASE 1"/>
    <property type="match status" value="1"/>
</dbReference>
<dbReference type="InterPro" id="IPR036005">
    <property type="entry name" value="Creatinase/aminopeptidase-like"/>
</dbReference>
<keyword evidence="2" id="KW-0479">Metal-binding</keyword>
<evidence type="ECO:0000313" key="8">
    <source>
        <dbReference type="Proteomes" id="UP000535406"/>
    </source>
</evidence>
<dbReference type="Proteomes" id="UP000535406">
    <property type="component" value="Unassembled WGS sequence"/>
</dbReference>
<dbReference type="GO" id="GO:0005737">
    <property type="term" value="C:cytoplasm"/>
    <property type="evidence" value="ECO:0007669"/>
    <property type="project" value="UniProtKB-ARBA"/>
</dbReference>
<dbReference type="CDD" id="cd01085">
    <property type="entry name" value="APP"/>
    <property type="match status" value="1"/>
</dbReference>
<dbReference type="FunFam" id="3.90.230.10:FF:000009">
    <property type="entry name" value="xaa-Pro aminopeptidase 2"/>
    <property type="match status" value="1"/>
</dbReference>
<dbReference type="PANTHER" id="PTHR43763">
    <property type="entry name" value="XAA-PRO AMINOPEPTIDASE 1"/>
    <property type="match status" value="1"/>
</dbReference>
<dbReference type="Pfam" id="PF16188">
    <property type="entry name" value="Peptidase_M24_C"/>
    <property type="match status" value="1"/>
</dbReference>
<evidence type="ECO:0000313" key="7">
    <source>
        <dbReference type="EMBL" id="MBB5041209.1"/>
    </source>
</evidence>
<dbReference type="Gene3D" id="3.90.230.10">
    <property type="entry name" value="Creatinase/methionine aminopeptidase superfamily"/>
    <property type="match status" value="1"/>
</dbReference>
<dbReference type="GO" id="GO:0070006">
    <property type="term" value="F:metalloaminopeptidase activity"/>
    <property type="evidence" value="ECO:0007669"/>
    <property type="project" value="InterPro"/>
</dbReference>
<dbReference type="InterPro" id="IPR029149">
    <property type="entry name" value="Creatin/AminoP/Spt16_N"/>
</dbReference>
<dbReference type="InterPro" id="IPR000587">
    <property type="entry name" value="Creatinase_N"/>
</dbReference>
<keyword evidence="7" id="KW-0645">Protease</keyword>
<dbReference type="AlphaFoldDB" id="A0A7W8DSS1"/>
<keyword evidence="7" id="KW-0031">Aminopeptidase</keyword>
<feature type="domain" description="Creatinase N-terminal" evidence="5">
    <location>
        <begin position="7"/>
        <end position="136"/>
    </location>
</feature>
<evidence type="ECO:0000259" key="4">
    <source>
        <dbReference type="Pfam" id="PF00557"/>
    </source>
</evidence>